<accession>A0A059EXZ0</accession>
<organism evidence="1 2">
    <name type="scientific">Anncaliia algerae PRA339</name>
    <dbReference type="NCBI Taxonomy" id="1288291"/>
    <lineage>
        <taxon>Eukaryota</taxon>
        <taxon>Fungi</taxon>
        <taxon>Fungi incertae sedis</taxon>
        <taxon>Microsporidia</taxon>
        <taxon>Tubulinosematoidea</taxon>
        <taxon>Tubulinosematidae</taxon>
        <taxon>Anncaliia</taxon>
    </lineage>
</organism>
<gene>
    <name evidence="1" type="ORF">H312_02871</name>
</gene>
<reference evidence="2" key="1">
    <citation type="submission" date="2013-02" db="EMBL/GenBank/DDBJ databases">
        <authorList>
            <consortium name="The Broad Institute Genome Sequencing Platform"/>
            <person name="Cuomo C."/>
            <person name="Becnel J."/>
            <person name="Sanscrainte N."/>
            <person name="Walker B."/>
            <person name="Young S.K."/>
            <person name="Zeng Q."/>
            <person name="Gargeya S."/>
            <person name="Fitzgerald M."/>
            <person name="Haas B."/>
            <person name="Abouelleil A."/>
            <person name="Alvarado L."/>
            <person name="Arachchi H.M."/>
            <person name="Berlin A.M."/>
            <person name="Chapman S.B."/>
            <person name="Dewar J."/>
            <person name="Goldberg J."/>
            <person name="Griggs A."/>
            <person name="Gujja S."/>
            <person name="Hansen M."/>
            <person name="Howarth C."/>
            <person name="Imamovic A."/>
            <person name="Larimer J."/>
            <person name="McCowan C."/>
            <person name="Murphy C."/>
            <person name="Neiman D."/>
            <person name="Pearson M."/>
            <person name="Priest M."/>
            <person name="Roberts A."/>
            <person name="Saif S."/>
            <person name="Shea T."/>
            <person name="Sisk P."/>
            <person name="Sykes S."/>
            <person name="Wortman J."/>
            <person name="Nusbaum C."/>
            <person name="Birren B."/>
        </authorList>
    </citation>
    <scope>NUCLEOTIDE SEQUENCE [LARGE SCALE GENOMIC DNA]</scope>
    <source>
        <strain evidence="2">PRA339</strain>
    </source>
</reference>
<name>A0A059EXZ0_9MICR</name>
<sequence length="83" mass="9318">MLATNLENIKLGGLSFIVQIYETILHYKCKSHRGRSSTNKTGDLCMGEVRTYITGAFTTEIENKKKQNIMPVIALKLTLEVLS</sequence>
<proteinExistence type="predicted"/>
<dbReference type="HOGENOM" id="CLU_044348_7_3_1"/>
<reference evidence="1 2" key="2">
    <citation type="submission" date="2014-03" db="EMBL/GenBank/DDBJ databases">
        <title>The Genome Sequence of Anncaliia algerae insect isolate PRA339.</title>
        <authorList>
            <consortium name="The Broad Institute Genome Sequencing Platform"/>
            <consortium name="The Broad Institute Genome Sequencing Center for Infectious Disease"/>
            <person name="Cuomo C."/>
            <person name="Becnel J."/>
            <person name="Sanscrainte N."/>
            <person name="Walker B."/>
            <person name="Young S.K."/>
            <person name="Zeng Q."/>
            <person name="Gargeya S."/>
            <person name="Fitzgerald M."/>
            <person name="Haas B."/>
            <person name="Abouelleil A."/>
            <person name="Alvarado L."/>
            <person name="Arachchi H.M."/>
            <person name="Berlin A.M."/>
            <person name="Chapman S.B."/>
            <person name="Dewar J."/>
            <person name="Goldberg J."/>
            <person name="Griggs A."/>
            <person name="Gujja S."/>
            <person name="Hansen M."/>
            <person name="Howarth C."/>
            <person name="Imamovic A."/>
            <person name="Larimer J."/>
            <person name="McCowan C."/>
            <person name="Murphy C."/>
            <person name="Neiman D."/>
            <person name="Pearson M."/>
            <person name="Priest M."/>
            <person name="Roberts A."/>
            <person name="Saif S."/>
            <person name="Shea T."/>
            <person name="Sisk P."/>
            <person name="Sykes S."/>
            <person name="Wortman J."/>
            <person name="Nusbaum C."/>
            <person name="Birren B."/>
        </authorList>
    </citation>
    <scope>NUCLEOTIDE SEQUENCE [LARGE SCALE GENOMIC DNA]</scope>
    <source>
        <strain evidence="1 2">PRA339</strain>
    </source>
</reference>
<dbReference type="AlphaFoldDB" id="A0A059EXZ0"/>
<evidence type="ECO:0000313" key="2">
    <source>
        <dbReference type="Proteomes" id="UP000030655"/>
    </source>
</evidence>
<dbReference type="Proteomes" id="UP000030655">
    <property type="component" value="Unassembled WGS sequence"/>
</dbReference>
<protein>
    <submittedName>
        <fullName evidence="1">Uncharacterized protein</fullName>
    </submittedName>
</protein>
<dbReference type="VEuPathDB" id="MicrosporidiaDB:H312_02871"/>
<evidence type="ECO:0000313" key="1">
    <source>
        <dbReference type="EMBL" id="KCZ79742.1"/>
    </source>
</evidence>
<dbReference type="EMBL" id="KK365234">
    <property type="protein sequence ID" value="KCZ79742.1"/>
    <property type="molecule type" value="Genomic_DNA"/>
</dbReference>
<keyword evidence="2" id="KW-1185">Reference proteome</keyword>